<dbReference type="OrthoDB" id="10390676at2759"/>
<organism evidence="1 2">
    <name type="scientific">Aspergillus pseudotamarii</name>
    <dbReference type="NCBI Taxonomy" id="132259"/>
    <lineage>
        <taxon>Eukaryota</taxon>
        <taxon>Fungi</taxon>
        <taxon>Dikarya</taxon>
        <taxon>Ascomycota</taxon>
        <taxon>Pezizomycotina</taxon>
        <taxon>Eurotiomycetes</taxon>
        <taxon>Eurotiomycetidae</taxon>
        <taxon>Eurotiales</taxon>
        <taxon>Aspergillaceae</taxon>
        <taxon>Aspergillus</taxon>
        <taxon>Aspergillus subgen. Circumdati</taxon>
    </lineage>
</organism>
<keyword evidence="2" id="KW-1185">Reference proteome</keyword>
<evidence type="ECO:0000313" key="2">
    <source>
        <dbReference type="Proteomes" id="UP000325672"/>
    </source>
</evidence>
<accession>A0A5N6T1K4</accession>
<dbReference type="Proteomes" id="UP000325672">
    <property type="component" value="Unassembled WGS sequence"/>
</dbReference>
<reference evidence="1 2" key="1">
    <citation type="submission" date="2019-04" db="EMBL/GenBank/DDBJ databases">
        <title>Friends and foes A comparative genomics study of 23 Aspergillus species from section Flavi.</title>
        <authorList>
            <consortium name="DOE Joint Genome Institute"/>
            <person name="Kjaerbolling I."/>
            <person name="Vesth T."/>
            <person name="Frisvad J.C."/>
            <person name="Nybo J.L."/>
            <person name="Theobald S."/>
            <person name="Kildgaard S."/>
            <person name="Isbrandt T."/>
            <person name="Kuo A."/>
            <person name="Sato A."/>
            <person name="Lyhne E.K."/>
            <person name="Kogle M.E."/>
            <person name="Wiebenga A."/>
            <person name="Kun R.S."/>
            <person name="Lubbers R.J."/>
            <person name="Makela M.R."/>
            <person name="Barry K."/>
            <person name="Chovatia M."/>
            <person name="Clum A."/>
            <person name="Daum C."/>
            <person name="Haridas S."/>
            <person name="He G."/>
            <person name="LaButti K."/>
            <person name="Lipzen A."/>
            <person name="Mondo S."/>
            <person name="Riley R."/>
            <person name="Salamov A."/>
            <person name="Simmons B.A."/>
            <person name="Magnuson J.K."/>
            <person name="Henrissat B."/>
            <person name="Mortensen U.H."/>
            <person name="Larsen T.O."/>
            <person name="Devries R.P."/>
            <person name="Grigoriev I.V."/>
            <person name="Machida M."/>
            <person name="Baker S.E."/>
            <person name="Andersen M.R."/>
        </authorList>
    </citation>
    <scope>NUCLEOTIDE SEQUENCE [LARGE SCALE GENOMIC DNA]</scope>
    <source>
        <strain evidence="1 2">CBS 117625</strain>
    </source>
</reference>
<sequence>MTLKVEEHEIPGVSVVKCLAAQLLSVDDEHWGNIPREFSQHRHMTRILNHGPIDGTPDPSMGYTTAGEGELCDLHSMKDVQHSRGFIRGLIAAPAHVFICYNYSGKENGPQRKKHGASCTLRNAVRVRGKGLSCFTVSTPCSRWSWRMVLSASPGLVFLVLGCELRDKGGKKGLQSPDGRVVHRFPG</sequence>
<protein>
    <submittedName>
        <fullName evidence="1">Uncharacterized protein</fullName>
    </submittedName>
</protein>
<gene>
    <name evidence="1" type="ORF">BDV38DRAFT_280786</name>
</gene>
<dbReference type="RefSeq" id="XP_031915937.1">
    <property type="nucleotide sequence ID" value="XM_032059394.1"/>
</dbReference>
<evidence type="ECO:0000313" key="1">
    <source>
        <dbReference type="EMBL" id="KAE8139874.1"/>
    </source>
</evidence>
<dbReference type="EMBL" id="ML743564">
    <property type="protein sequence ID" value="KAE8139874.1"/>
    <property type="molecule type" value="Genomic_DNA"/>
</dbReference>
<dbReference type="GeneID" id="43643604"/>
<proteinExistence type="predicted"/>
<dbReference type="AlphaFoldDB" id="A0A5N6T1K4"/>
<name>A0A5N6T1K4_ASPPS</name>